<dbReference type="RefSeq" id="WP_190401779.1">
    <property type="nucleotide sequence ID" value="NZ_JACJQB010000002.1"/>
</dbReference>
<proteinExistence type="predicted"/>
<organism evidence="1 2">
    <name type="scientific">Pseudanabaena mucicola FACHB-723</name>
    <dbReference type="NCBI Taxonomy" id="2692860"/>
    <lineage>
        <taxon>Bacteria</taxon>
        <taxon>Bacillati</taxon>
        <taxon>Cyanobacteriota</taxon>
        <taxon>Cyanophyceae</taxon>
        <taxon>Pseudanabaenales</taxon>
        <taxon>Pseudanabaenaceae</taxon>
        <taxon>Pseudanabaena</taxon>
    </lineage>
</organism>
<gene>
    <name evidence="1" type="ORF">H6F41_01860</name>
</gene>
<dbReference type="EMBL" id="JACJQB010000002">
    <property type="protein sequence ID" value="MBD2186887.1"/>
    <property type="molecule type" value="Genomic_DNA"/>
</dbReference>
<comment type="caution">
    <text evidence="1">The sequence shown here is derived from an EMBL/GenBank/DDBJ whole genome shotgun (WGS) entry which is preliminary data.</text>
</comment>
<accession>A0ABR7ZT20</accession>
<sequence length="64" mass="7377">MVTVQCFNARINNSLPIYGVVTTGIIWKFLRLEAKTLWTSQEDYFIKEIGKLIGIVSSPFQSYF</sequence>
<keyword evidence="2" id="KW-1185">Reference proteome</keyword>
<evidence type="ECO:0000313" key="1">
    <source>
        <dbReference type="EMBL" id="MBD2186887.1"/>
    </source>
</evidence>
<evidence type="ECO:0000313" key="2">
    <source>
        <dbReference type="Proteomes" id="UP000642094"/>
    </source>
</evidence>
<name>A0ABR7ZT20_9CYAN</name>
<dbReference type="Proteomes" id="UP000642094">
    <property type="component" value="Unassembled WGS sequence"/>
</dbReference>
<reference evidence="1 2" key="1">
    <citation type="journal article" date="2020" name="ISME J.">
        <title>Comparative genomics reveals insights into cyanobacterial evolution and habitat adaptation.</title>
        <authorList>
            <person name="Chen M.Y."/>
            <person name="Teng W.K."/>
            <person name="Zhao L."/>
            <person name="Hu C.X."/>
            <person name="Zhou Y.K."/>
            <person name="Han B.P."/>
            <person name="Song L.R."/>
            <person name="Shu W.S."/>
        </authorList>
    </citation>
    <scope>NUCLEOTIDE SEQUENCE [LARGE SCALE GENOMIC DNA]</scope>
    <source>
        <strain evidence="1 2">FACHB-723</strain>
    </source>
</reference>
<protein>
    <submittedName>
        <fullName evidence="1">Uncharacterized protein</fullName>
    </submittedName>
</protein>